<feature type="transmembrane region" description="Helical" evidence="7">
    <location>
        <begin position="227"/>
        <end position="245"/>
    </location>
</feature>
<feature type="transmembrane region" description="Helical" evidence="7">
    <location>
        <begin position="203"/>
        <end position="221"/>
    </location>
</feature>
<dbReference type="GO" id="GO:0016787">
    <property type="term" value="F:hydrolase activity"/>
    <property type="evidence" value="ECO:0007669"/>
    <property type="project" value="UniProtKB-KW"/>
</dbReference>
<keyword evidence="6 7" id="KW-0472">Membrane</keyword>
<evidence type="ECO:0000256" key="3">
    <source>
        <dbReference type="ARBA" id="ARBA00022692"/>
    </source>
</evidence>
<feature type="transmembrane region" description="Helical" evidence="7">
    <location>
        <begin position="48"/>
        <end position="66"/>
    </location>
</feature>
<dbReference type="Pfam" id="PF01569">
    <property type="entry name" value="PAP2"/>
    <property type="match status" value="1"/>
</dbReference>
<feature type="transmembrane region" description="Helical" evidence="7">
    <location>
        <begin position="175"/>
        <end position="196"/>
    </location>
</feature>
<dbReference type="AlphaFoldDB" id="A0A1H1QPX0"/>
<dbReference type="Gene3D" id="1.20.144.10">
    <property type="entry name" value="Phosphatidic acid phosphatase type 2/haloperoxidase"/>
    <property type="match status" value="1"/>
</dbReference>
<dbReference type="RefSeq" id="WP_146686779.1">
    <property type="nucleotide sequence ID" value="NZ_LT629750.1"/>
</dbReference>
<dbReference type="PANTHER" id="PTHR14969">
    <property type="entry name" value="SPHINGOSINE-1-PHOSPHATE PHOSPHOHYDROLASE"/>
    <property type="match status" value="1"/>
</dbReference>
<protein>
    <submittedName>
        <fullName evidence="9">Undecaprenyl-diphosphatase</fullName>
    </submittedName>
</protein>
<organism evidence="9 10">
    <name type="scientific">Bradyrhizobium canariense</name>
    <dbReference type="NCBI Taxonomy" id="255045"/>
    <lineage>
        <taxon>Bacteria</taxon>
        <taxon>Pseudomonadati</taxon>
        <taxon>Pseudomonadota</taxon>
        <taxon>Alphaproteobacteria</taxon>
        <taxon>Hyphomicrobiales</taxon>
        <taxon>Nitrobacteraceae</taxon>
        <taxon>Bradyrhizobium</taxon>
    </lineage>
</organism>
<dbReference type="SUPFAM" id="SSF48317">
    <property type="entry name" value="Acid phosphatase/Vanadium-dependent haloperoxidase"/>
    <property type="match status" value="1"/>
</dbReference>
<keyword evidence="4" id="KW-0378">Hydrolase</keyword>
<evidence type="ECO:0000259" key="8">
    <source>
        <dbReference type="SMART" id="SM00014"/>
    </source>
</evidence>
<evidence type="ECO:0000256" key="5">
    <source>
        <dbReference type="ARBA" id="ARBA00022989"/>
    </source>
</evidence>
<proteinExistence type="predicted"/>
<accession>A0A1H1QPX0</accession>
<dbReference type="InterPro" id="IPR036938">
    <property type="entry name" value="PAP2/HPO_sf"/>
</dbReference>
<sequence length="285" mass="30236">MPVPAASGESSDYFARFFSLVRLSTVQLSRPSSHPQATAAARRSLRQATLLVAIGAIAVISLMYGLDAWEISLMPPRGTASLWPVRIVTDFGKAANVLWTLAVMLFAVALVLPALRGAARSRLMRLGTDLQFLFFAVLVPVLAGEVIKWIVGRGRPFVGGKANAFNFEHFAGTEAYASFPSAHAITSAALAFAVSAVWPQARAVMIVYALLIAGSRLVLLAHHPSDVVAGALIGVVGAMFVRYWFAARRLGFVIGGDGVIAPPIGPRLGSRFGLRKGVAREASAP</sequence>
<keyword evidence="10" id="KW-1185">Reference proteome</keyword>
<dbReference type="SMART" id="SM00014">
    <property type="entry name" value="acidPPc"/>
    <property type="match status" value="1"/>
</dbReference>
<keyword evidence="5 7" id="KW-1133">Transmembrane helix</keyword>
<gene>
    <name evidence="9" type="ORF">SAMN05444158_1485</name>
</gene>
<dbReference type="PANTHER" id="PTHR14969:SF62">
    <property type="entry name" value="DECAPRENYLPHOSPHORYL-5-PHOSPHORIBOSE PHOSPHATASE RV3807C-RELATED"/>
    <property type="match status" value="1"/>
</dbReference>
<dbReference type="EMBL" id="LT629750">
    <property type="protein sequence ID" value="SDS25383.1"/>
    <property type="molecule type" value="Genomic_DNA"/>
</dbReference>
<evidence type="ECO:0000256" key="4">
    <source>
        <dbReference type="ARBA" id="ARBA00022801"/>
    </source>
</evidence>
<name>A0A1H1QPX0_9BRAD</name>
<evidence type="ECO:0000313" key="10">
    <source>
        <dbReference type="Proteomes" id="UP000243904"/>
    </source>
</evidence>
<keyword evidence="3 7" id="KW-0812">Transmembrane</keyword>
<evidence type="ECO:0000256" key="2">
    <source>
        <dbReference type="ARBA" id="ARBA00022475"/>
    </source>
</evidence>
<feature type="domain" description="Phosphatidic acid phosphatase type 2/haloperoxidase" evidence="8">
    <location>
        <begin position="130"/>
        <end position="242"/>
    </location>
</feature>
<reference evidence="10" key="1">
    <citation type="submission" date="2016-10" db="EMBL/GenBank/DDBJ databases">
        <authorList>
            <person name="Varghese N."/>
            <person name="Submissions S."/>
        </authorList>
    </citation>
    <scope>NUCLEOTIDE SEQUENCE [LARGE SCALE GENOMIC DNA]</scope>
    <source>
        <strain evidence="10">GAS369</strain>
    </source>
</reference>
<feature type="transmembrane region" description="Helical" evidence="7">
    <location>
        <begin position="97"/>
        <end position="118"/>
    </location>
</feature>
<evidence type="ECO:0000256" key="7">
    <source>
        <dbReference type="SAM" id="Phobius"/>
    </source>
</evidence>
<keyword evidence="2" id="KW-1003">Cell membrane</keyword>
<comment type="subcellular location">
    <subcellularLocation>
        <location evidence="1">Cell membrane</location>
        <topology evidence="1">Multi-pass membrane protein</topology>
    </subcellularLocation>
</comment>
<feature type="transmembrane region" description="Helical" evidence="7">
    <location>
        <begin position="130"/>
        <end position="151"/>
    </location>
</feature>
<dbReference type="Proteomes" id="UP000243904">
    <property type="component" value="Chromosome I"/>
</dbReference>
<evidence type="ECO:0000256" key="6">
    <source>
        <dbReference type="ARBA" id="ARBA00023136"/>
    </source>
</evidence>
<dbReference type="GO" id="GO:0005886">
    <property type="term" value="C:plasma membrane"/>
    <property type="evidence" value="ECO:0007669"/>
    <property type="project" value="UniProtKB-SubCell"/>
</dbReference>
<evidence type="ECO:0000313" key="9">
    <source>
        <dbReference type="EMBL" id="SDS25383.1"/>
    </source>
</evidence>
<dbReference type="InterPro" id="IPR000326">
    <property type="entry name" value="PAP2/HPO"/>
</dbReference>
<evidence type="ECO:0000256" key="1">
    <source>
        <dbReference type="ARBA" id="ARBA00004651"/>
    </source>
</evidence>